<dbReference type="SUPFAM" id="SSF50630">
    <property type="entry name" value="Acid proteases"/>
    <property type="match status" value="1"/>
</dbReference>
<protein>
    <submittedName>
        <fullName evidence="5">Peptidase A2 domain-containing protein</fullName>
    </submittedName>
</protein>
<dbReference type="GO" id="GO:0004190">
    <property type="term" value="F:aspartic-type endopeptidase activity"/>
    <property type="evidence" value="ECO:0007669"/>
    <property type="project" value="InterPro"/>
</dbReference>
<evidence type="ECO:0000313" key="3">
    <source>
        <dbReference type="EMBL" id="VDL84984.1"/>
    </source>
</evidence>
<evidence type="ECO:0000259" key="2">
    <source>
        <dbReference type="PROSITE" id="PS50175"/>
    </source>
</evidence>
<gene>
    <name evidence="3" type="ORF">NBR_LOCUS21242</name>
</gene>
<dbReference type="AlphaFoldDB" id="A0A0N4YVG9"/>
<accession>A0A0N4YVG9</accession>
<sequence length="226" mass="25153">MCSENGELKPKNNSTSSQLVLVTAEGSVWNHNSGQYGKVLFFFDSGAQRTVIGKSLADLLGVPRQTTEICTMSGIGGHTETFESHTIKLRISTGYGEELDLEIQTKPIITNGFAAVNLSPVDVAFLKANSICLANSNTRGEYQKPHVLVGLDYYHEQGHFHKAAPKASPLKWRLYSAYQKYMATPKTVIFSLLTGIYDMKLLSMNYPWSKTIPGGDLERFLRYETF</sequence>
<dbReference type="WBParaSite" id="NBR_0002124101-mRNA-1">
    <property type="protein sequence ID" value="NBR_0002124101-mRNA-1"/>
    <property type="gene ID" value="NBR_0002124101"/>
</dbReference>
<evidence type="ECO:0000313" key="5">
    <source>
        <dbReference type="WBParaSite" id="NBR_0002124101-mRNA-1"/>
    </source>
</evidence>
<evidence type="ECO:0000256" key="1">
    <source>
        <dbReference type="ARBA" id="ARBA00022801"/>
    </source>
</evidence>
<dbReference type="InterPro" id="IPR021109">
    <property type="entry name" value="Peptidase_aspartic_dom_sf"/>
</dbReference>
<dbReference type="Gene3D" id="2.40.70.10">
    <property type="entry name" value="Acid Proteases"/>
    <property type="match status" value="1"/>
</dbReference>
<organism evidence="5">
    <name type="scientific">Nippostrongylus brasiliensis</name>
    <name type="common">Rat hookworm</name>
    <dbReference type="NCBI Taxonomy" id="27835"/>
    <lineage>
        <taxon>Eukaryota</taxon>
        <taxon>Metazoa</taxon>
        <taxon>Ecdysozoa</taxon>
        <taxon>Nematoda</taxon>
        <taxon>Chromadorea</taxon>
        <taxon>Rhabditida</taxon>
        <taxon>Rhabditina</taxon>
        <taxon>Rhabditomorpha</taxon>
        <taxon>Strongyloidea</taxon>
        <taxon>Heligmosomidae</taxon>
        <taxon>Nippostrongylus</taxon>
    </lineage>
</organism>
<feature type="domain" description="Peptidase A2" evidence="2">
    <location>
        <begin position="39"/>
        <end position="123"/>
    </location>
</feature>
<dbReference type="InterPro" id="IPR001995">
    <property type="entry name" value="Peptidase_A2_cat"/>
</dbReference>
<name>A0A0N4YVG9_NIPBR</name>
<proteinExistence type="predicted"/>
<reference evidence="5" key="1">
    <citation type="submission" date="2017-02" db="UniProtKB">
        <authorList>
            <consortium name="WormBaseParasite"/>
        </authorList>
    </citation>
    <scope>IDENTIFICATION</scope>
</reference>
<evidence type="ECO:0000313" key="4">
    <source>
        <dbReference type="Proteomes" id="UP000271162"/>
    </source>
</evidence>
<keyword evidence="1" id="KW-0378">Hydrolase</keyword>
<reference evidence="3 4" key="2">
    <citation type="submission" date="2018-11" db="EMBL/GenBank/DDBJ databases">
        <authorList>
            <consortium name="Pathogen Informatics"/>
        </authorList>
    </citation>
    <scope>NUCLEOTIDE SEQUENCE [LARGE SCALE GENOMIC DNA]</scope>
</reference>
<dbReference type="GO" id="GO:0006508">
    <property type="term" value="P:proteolysis"/>
    <property type="evidence" value="ECO:0007669"/>
    <property type="project" value="InterPro"/>
</dbReference>
<dbReference type="EMBL" id="UYSL01026081">
    <property type="protein sequence ID" value="VDL84984.1"/>
    <property type="molecule type" value="Genomic_DNA"/>
</dbReference>
<dbReference type="PROSITE" id="PS50175">
    <property type="entry name" value="ASP_PROT_RETROV"/>
    <property type="match status" value="1"/>
</dbReference>
<dbReference type="Proteomes" id="UP000271162">
    <property type="component" value="Unassembled WGS sequence"/>
</dbReference>
<dbReference type="Pfam" id="PF13650">
    <property type="entry name" value="Asp_protease_2"/>
    <property type="match status" value="1"/>
</dbReference>
<keyword evidence="4" id="KW-1185">Reference proteome</keyword>